<reference evidence="2 3" key="2">
    <citation type="journal article" date="2010" name="Stand. Genomic Sci.">
        <title>Complete genome sequence of Xylanimonas cellulosilytica type strain (XIL07).</title>
        <authorList>
            <person name="Foster B."/>
            <person name="Pukall R."/>
            <person name="Abt B."/>
            <person name="Nolan M."/>
            <person name="Glavina Del Rio T."/>
            <person name="Chen F."/>
            <person name="Lucas S."/>
            <person name="Tice H."/>
            <person name="Pitluck S."/>
            <person name="Cheng J.-F."/>
            <person name="Chertkov O."/>
            <person name="Brettin T."/>
            <person name="Han C."/>
            <person name="Detter J.C."/>
            <person name="Bruce D."/>
            <person name="Goodwin L."/>
            <person name="Ivanova N."/>
            <person name="Mavromatis K."/>
            <person name="Pati A."/>
            <person name="Mikhailova N."/>
            <person name="Chen A."/>
            <person name="Palaniappan K."/>
            <person name="Land M."/>
            <person name="Hauser L."/>
            <person name="Chang Y.-J."/>
            <person name="Jeffries C.D."/>
            <person name="Chain P."/>
            <person name="Rohde M."/>
            <person name="Goeker M."/>
            <person name="Bristow J."/>
            <person name="Eisen J.A."/>
            <person name="Markowitz V."/>
            <person name="Hugenholtz P."/>
            <person name="Kyrpides N.C."/>
            <person name="Klenk H.-P."/>
            <person name="Lapidus A."/>
        </authorList>
    </citation>
    <scope>NUCLEOTIDE SEQUENCE [LARGE SCALE GENOMIC DNA]</scope>
    <source>
        <strain evidence="3">DSM 15894 / CECT 5975 / LMG 20990 / XIL07</strain>
    </source>
</reference>
<dbReference type="Proteomes" id="UP000002255">
    <property type="component" value="Chromosome"/>
</dbReference>
<reference evidence="3" key="1">
    <citation type="submission" date="2009-11" db="EMBL/GenBank/DDBJ databases">
        <title>The complete chromosome of Xylanimonas cellulosilytica DSM 15894.</title>
        <authorList>
            <consortium name="US DOE Joint Genome Institute (JGI-PGF)"/>
            <person name="Lucas S."/>
            <person name="Copeland A."/>
            <person name="Lapidus A."/>
            <person name="Glavina del Rio T."/>
            <person name="Dalin E."/>
            <person name="Tice H."/>
            <person name="Bruce D."/>
            <person name="Goodwin L."/>
            <person name="Pitluck S."/>
            <person name="Kyrpides N."/>
            <person name="Mavromatis K."/>
            <person name="Ivanova N."/>
            <person name="Mikhailova N."/>
            <person name="Foster B."/>
            <person name="Clum A."/>
            <person name="Brettin T."/>
            <person name="Detter J.C."/>
            <person name="Han C."/>
            <person name="Larimer F."/>
            <person name="Land M."/>
            <person name="Hauser L."/>
            <person name="Markowitz V."/>
            <person name="Cheng J.F."/>
            <person name="Hugenholtz P."/>
            <person name="Woyke T."/>
            <person name="Wu D."/>
            <person name="Gehrich-Schroeter G."/>
            <person name="Schneider S."/>
            <person name="Pukall S.R."/>
            <person name="Klenk H.P."/>
            <person name="Eisen J.A."/>
        </authorList>
    </citation>
    <scope>NUCLEOTIDE SEQUENCE [LARGE SCALE GENOMIC DNA]</scope>
    <source>
        <strain evidence="3">DSM 15894 / CECT 5975 / LMG 20990 / XIL07</strain>
    </source>
</reference>
<dbReference type="HOGENOM" id="CLU_3142401_0_0_11"/>
<gene>
    <name evidence="2" type="ordered locus">Xcel_0393</name>
</gene>
<keyword evidence="3" id="KW-1185">Reference proteome</keyword>
<sequence length="49" mass="4971">MFTVMAAAADVMMAAQAGSLSSTLTVVGLVAVLVGIASLQAVSMWRTQN</sequence>
<keyword evidence="1" id="KW-0812">Transmembrane</keyword>
<dbReference type="RefSeq" id="WP_012877177.1">
    <property type="nucleotide sequence ID" value="NC_013530.1"/>
</dbReference>
<evidence type="ECO:0000313" key="3">
    <source>
        <dbReference type="Proteomes" id="UP000002255"/>
    </source>
</evidence>
<proteinExistence type="predicted"/>
<dbReference type="KEGG" id="xce:Xcel_0393"/>
<dbReference type="AlphaFoldDB" id="D1BVG1"/>
<keyword evidence="1" id="KW-1133">Transmembrane helix</keyword>
<keyword evidence="1" id="KW-0472">Membrane</keyword>
<evidence type="ECO:0000313" key="2">
    <source>
        <dbReference type="EMBL" id="ACZ29432.1"/>
    </source>
</evidence>
<dbReference type="EMBL" id="CP001821">
    <property type="protein sequence ID" value="ACZ29432.1"/>
    <property type="molecule type" value="Genomic_DNA"/>
</dbReference>
<organism evidence="2 3">
    <name type="scientific">Xylanimonas cellulosilytica (strain DSM 15894 / JCM 12276 / CECT 5975 / KCTC 9989 / LMG 20990 / NBRC 107835 / XIL07)</name>
    <dbReference type="NCBI Taxonomy" id="446471"/>
    <lineage>
        <taxon>Bacteria</taxon>
        <taxon>Bacillati</taxon>
        <taxon>Actinomycetota</taxon>
        <taxon>Actinomycetes</taxon>
        <taxon>Micrococcales</taxon>
        <taxon>Promicromonosporaceae</taxon>
        <taxon>Xylanimonas</taxon>
    </lineage>
</organism>
<name>D1BVG1_XYLCX</name>
<evidence type="ECO:0000256" key="1">
    <source>
        <dbReference type="SAM" id="Phobius"/>
    </source>
</evidence>
<accession>D1BVG1</accession>
<feature type="transmembrane region" description="Helical" evidence="1">
    <location>
        <begin position="24"/>
        <end position="45"/>
    </location>
</feature>
<protein>
    <submittedName>
        <fullName evidence="2">Uncharacterized protein</fullName>
    </submittedName>
</protein>